<evidence type="ECO:0000313" key="3">
    <source>
        <dbReference type="Proteomes" id="UP000317318"/>
    </source>
</evidence>
<evidence type="ECO:0000256" key="1">
    <source>
        <dbReference type="SAM" id="MobiDB-lite"/>
    </source>
</evidence>
<dbReference type="RefSeq" id="WP_145364654.1">
    <property type="nucleotide sequence ID" value="NZ_CP036268.1"/>
</dbReference>
<dbReference type="KEGG" id="svp:Pan189_29520"/>
<feature type="region of interest" description="Disordered" evidence="1">
    <location>
        <begin position="213"/>
        <end position="285"/>
    </location>
</feature>
<dbReference type="EMBL" id="CP036268">
    <property type="protein sequence ID" value="QDT38557.1"/>
    <property type="molecule type" value="Genomic_DNA"/>
</dbReference>
<sequence>MNLLNPPSKHRQFAAYAVLMSLALSGCASSRFGTPFAGRDERPKSLAAEASPDDSDSAEASAEPDAIELTGADSPFKPEKSGGATAAQEIADLATDGDFSELVKSELDQASDAERQQLITEWKKLDEPAVRQLIRIRRMVRQMQDSESTGIADGSFPATPTAGDHIQLAGGEFPGRIDDGFSTAGQFRSDPLVTPAVVEEPKAERDGIAFADPQVRPAGNRQPENQGFGHSIIAGGPIGFTNRLLGRGSSAEKSPSPAPAPLPVDAAEMPPIELSPASGSSRSDWDNEIDQLIALAEERAETARTRYLEAESGLQETGDPSAIKAEYVKAQVDLRMLYMMAGNQSRAVLAVPGIESSEQEFWQQAIWGMVNYFDTRTMPDHADRATQAVSQFRKAASHLQGKARLELRNLSFCHKIASFGNYERFERDEFNPGQRLLLYCEVKNFASKTQPADGMYRTQLKSRIEIYRSGNGGPLVHEIDFPETVDLCRSQRQDYFHSYELKVPQKLALGPHILKLTITDTLSGKVTTDSANFTVR</sequence>
<name>A0A517R3X8_9PLAN</name>
<organism evidence="2 3">
    <name type="scientific">Stratiformator vulcanicus</name>
    <dbReference type="NCBI Taxonomy" id="2527980"/>
    <lineage>
        <taxon>Bacteria</taxon>
        <taxon>Pseudomonadati</taxon>
        <taxon>Planctomycetota</taxon>
        <taxon>Planctomycetia</taxon>
        <taxon>Planctomycetales</taxon>
        <taxon>Planctomycetaceae</taxon>
        <taxon>Stratiformator</taxon>
    </lineage>
</organism>
<dbReference type="Proteomes" id="UP000317318">
    <property type="component" value="Chromosome"/>
</dbReference>
<dbReference type="AlphaFoldDB" id="A0A517R3X8"/>
<proteinExistence type="predicted"/>
<feature type="region of interest" description="Disordered" evidence="1">
    <location>
        <begin position="33"/>
        <end position="85"/>
    </location>
</feature>
<accession>A0A517R3X8</accession>
<gene>
    <name evidence="2" type="ORF">Pan189_29520</name>
</gene>
<keyword evidence="3" id="KW-1185">Reference proteome</keyword>
<protein>
    <submittedName>
        <fullName evidence="2">Uncharacterized protein</fullName>
    </submittedName>
</protein>
<evidence type="ECO:0000313" key="2">
    <source>
        <dbReference type="EMBL" id="QDT38557.1"/>
    </source>
</evidence>
<reference evidence="2 3" key="1">
    <citation type="submission" date="2019-02" db="EMBL/GenBank/DDBJ databases">
        <title>Deep-cultivation of Planctomycetes and their phenomic and genomic characterization uncovers novel biology.</title>
        <authorList>
            <person name="Wiegand S."/>
            <person name="Jogler M."/>
            <person name="Boedeker C."/>
            <person name="Pinto D."/>
            <person name="Vollmers J."/>
            <person name="Rivas-Marin E."/>
            <person name="Kohn T."/>
            <person name="Peeters S.H."/>
            <person name="Heuer A."/>
            <person name="Rast P."/>
            <person name="Oberbeckmann S."/>
            <person name="Bunk B."/>
            <person name="Jeske O."/>
            <person name="Meyerdierks A."/>
            <person name="Storesund J.E."/>
            <person name="Kallscheuer N."/>
            <person name="Luecker S."/>
            <person name="Lage O.M."/>
            <person name="Pohl T."/>
            <person name="Merkel B.J."/>
            <person name="Hornburger P."/>
            <person name="Mueller R.-W."/>
            <person name="Bruemmer F."/>
            <person name="Labrenz M."/>
            <person name="Spormann A.M."/>
            <person name="Op den Camp H."/>
            <person name="Overmann J."/>
            <person name="Amann R."/>
            <person name="Jetten M.S.M."/>
            <person name="Mascher T."/>
            <person name="Medema M.H."/>
            <person name="Devos D.P."/>
            <person name="Kaster A.-K."/>
            <person name="Ovreas L."/>
            <person name="Rohde M."/>
            <person name="Galperin M.Y."/>
            <person name="Jogler C."/>
        </authorList>
    </citation>
    <scope>NUCLEOTIDE SEQUENCE [LARGE SCALE GENOMIC DNA]</scope>
    <source>
        <strain evidence="2 3">Pan189</strain>
    </source>
</reference>
<dbReference type="OrthoDB" id="291778at2"/>